<evidence type="ECO:0000313" key="1">
    <source>
        <dbReference type="EMBL" id="GBP29546.1"/>
    </source>
</evidence>
<dbReference type="EMBL" id="BGZK01000221">
    <property type="protein sequence ID" value="GBP29546.1"/>
    <property type="molecule type" value="Genomic_DNA"/>
</dbReference>
<name>A0A4C1UU86_EUMVA</name>
<dbReference type="OrthoDB" id="425681at2759"/>
<dbReference type="Proteomes" id="UP000299102">
    <property type="component" value="Unassembled WGS sequence"/>
</dbReference>
<gene>
    <name evidence="1" type="ORF">EVAR_93343_1</name>
</gene>
<organism evidence="1 2">
    <name type="scientific">Eumeta variegata</name>
    <name type="common">Bagworm moth</name>
    <name type="synonym">Eumeta japonica</name>
    <dbReference type="NCBI Taxonomy" id="151549"/>
    <lineage>
        <taxon>Eukaryota</taxon>
        <taxon>Metazoa</taxon>
        <taxon>Ecdysozoa</taxon>
        <taxon>Arthropoda</taxon>
        <taxon>Hexapoda</taxon>
        <taxon>Insecta</taxon>
        <taxon>Pterygota</taxon>
        <taxon>Neoptera</taxon>
        <taxon>Endopterygota</taxon>
        <taxon>Lepidoptera</taxon>
        <taxon>Glossata</taxon>
        <taxon>Ditrysia</taxon>
        <taxon>Tineoidea</taxon>
        <taxon>Psychidae</taxon>
        <taxon>Oiketicinae</taxon>
        <taxon>Eumeta</taxon>
    </lineage>
</organism>
<dbReference type="AlphaFoldDB" id="A0A4C1UU86"/>
<reference evidence="1 2" key="1">
    <citation type="journal article" date="2019" name="Commun. Biol.">
        <title>The bagworm genome reveals a unique fibroin gene that provides high tensile strength.</title>
        <authorList>
            <person name="Kono N."/>
            <person name="Nakamura H."/>
            <person name="Ohtoshi R."/>
            <person name="Tomita M."/>
            <person name="Numata K."/>
            <person name="Arakawa K."/>
        </authorList>
    </citation>
    <scope>NUCLEOTIDE SEQUENCE [LARGE SCALE GENOMIC DNA]</scope>
</reference>
<comment type="caution">
    <text evidence="1">The sequence shown here is derived from an EMBL/GenBank/DDBJ whole genome shotgun (WGS) entry which is preliminary data.</text>
</comment>
<evidence type="ECO:0000313" key="2">
    <source>
        <dbReference type="Proteomes" id="UP000299102"/>
    </source>
</evidence>
<protein>
    <submittedName>
        <fullName evidence="1">Uncharacterized protein</fullName>
    </submittedName>
</protein>
<keyword evidence="2" id="KW-1185">Reference proteome</keyword>
<sequence length="216" mass="24876">MFFVLDADFQNRCPVKAMVQANVSYEAAQGNGMLGYKLRTMPPLWLRPSNPCAVVVRYAEMVTVTNDSVKKRGMKVNVSKVKVIVFEKDETGLKTIYYTCTRDERIEQEKEFVYLGSLFTNDDKYDTDIERQVNTRSDVNGVLIAIMNSKCVSRQARLAIHNEFLIPTFIMVTKFGYGIRKMKVKLMRWRCDLCVIYMECLRKIDVGTVMSESDVV</sequence>
<accession>A0A4C1UU86</accession>
<proteinExistence type="predicted"/>